<comment type="function">
    <text evidence="1">Involved in the transposition of the insertion sequence.</text>
</comment>
<dbReference type="Proteomes" id="UP000679950">
    <property type="component" value="Unassembled WGS sequence"/>
</dbReference>
<gene>
    <name evidence="3" type="ORF">J8TS2_43110</name>
</gene>
<dbReference type="InterPro" id="IPR025948">
    <property type="entry name" value="HTH-like_dom"/>
</dbReference>
<keyword evidence="4" id="KW-1185">Reference proteome</keyword>
<dbReference type="Pfam" id="PF13333">
    <property type="entry name" value="rve_2"/>
    <property type="match status" value="1"/>
</dbReference>
<dbReference type="Pfam" id="PF13276">
    <property type="entry name" value="HTH_21"/>
    <property type="match status" value="1"/>
</dbReference>
<dbReference type="NCBIfam" id="NF033516">
    <property type="entry name" value="transpos_IS3"/>
    <property type="match status" value="1"/>
</dbReference>
<sequence length="272" mass="31787">MCETLDIPKSTYYQSLNKTESNRDRENREFTEKIIQIHEESKKRYGAPKIHETLEKQGHKISLKRVQRLMKVADIRSIIVKKFRPTPSKEKVEERENIINRDFSTTTINQKWVGDITYIHTLRDGWCYLASVLDLHSRKVIGYSFGRSMTTELVEKALENAYVTQKPNDGVIFHSDLGSQYTSDSFAEKIQDYKMTHSFSHKGSPYDNACIESFHAILKKEEVNHVQYLDFNAARVELFKYIEGWYNRKRIHGSIGYLTPQEMEDLALHQAA</sequence>
<dbReference type="InterPro" id="IPR050900">
    <property type="entry name" value="Transposase_IS3/IS150/IS904"/>
</dbReference>
<organism evidence="3 4">
    <name type="scientific">Lederbergia ruris</name>
    <dbReference type="NCBI Taxonomy" id="217495"/>
    <lineage>
        <taxon>Bacteria</taxon>
        <taxon>Bacillati</taxon>
        <taxon>Bacillota</taxon>
        <taxon>Bacilli</taxon>
        <taxon>Bacillales</taxon>
        <taxon>Bacillaceae</taxon>
        <taxon>Lederbergia</taxon>
    </lineage>
</organism>
<evidence type="ECO:0000256" key="1">
    <source>
        <dbReference type="ARBA" id="ARBA00002286"/>
    </source>
</evidence>
<dbReference type="PANTHER" id="PTHR46889">
    <property type="entry name" value="TRANSPOSASE INSF FOR INSERTION SEQUENCE IS3B-RELATED"/>
    <property type="match status" value="1"/>
</dbReference>
<dbReference type="InterPro" id="IPR048020">
    <property type="entry name" value="Transpos_IS3"/>
</dbReference>
<evidence type="ECO:0000259" key="2">
    <source>
        <dbReference type="PROSITE" id="PS50994"/>
    </source>
</evidence>
<reference evidence="3 4" key="1">
    <citation type="submission" date="2021-03" db="EMBL/GenBank/DDBJ databases">
        <title>Antimicrobial resistance genes in bacteria isolated from Japanese honey, and their potential for conferring macrolide and lincosamide resistance in the American foulbrood pathogen Paenibacillus larvae.</title>
        <authorList>
            <person name="Okamoto M."/>
            <person name="Kumagai M."/>
            <person name="Kanamori H."/>
            <person name="Takamatsu D."/>
        </authorList>
    </citation>
    <scope>NUCLEOTIDE SEQUENCE [LARGE SCALE GENOMIC DNA]</scope>
    <source>
        <strain evidence="3 4">J8TS2</strain>
    </source>
</reference>
<dbReference type="PROSITE" id="PS50994">
    <property type="entry name" value="INTEGRASE"/>
    <property type="match status" value="1"/>
</dbReference>
<dbReference type="PANTHER" id="PTHR46889:SF7">
    <property type="entry name" value="TRANSPOSASE FOR INSERTION SEQUENCE ELEMENT IS904"/>
    <property type="match status" value="1"/>
</dbReference>
<evidence type="ECO:0000313" key="4">
    <source>
        <dbReference type="Proteomes" id="UP000679950"/>
    </source>
</evidence>
<dbReference type="SUPFAM" id="SSF53098">
    <property type="entry name" value="Ribonuclease H-like"/>
    <property type="match status" value="1"/>
</dbReference>
<protein>
    <submittedName>
        <fullName evidence="3">Transposase</fullName>
    </submittedName>
</protein>
<feature type="domain" description="Integrase catalytic" evidence="2">
    <location>
        <begin position="103"/>
        <end position="268"/>
    </location>
</feature>
<dbReference type="Pfam" id="PF00665">
    <property type="entry name" value="rve"/>
    <property type="match status" value="1"/>
</dbReference>
<accession>A0ABQ4KQ29</accession>
<dbReference type="Gene3D" id="3.30.420.10">
    <property type="entry name" value="Ribonuclease H-like superfamily/Ribonuclease H"/>
    <property type="match status" value="1"/>
</dbReference>
<proteinExistence type="predicted"/>
<dbReference type="InterPro" id="IPR012337">
    <property type="entry name" value="RNaseH-like_sf"/>
</dbReference>
<dbReference type="InterPro" id="IPR001584">
    <property type="entry name" value="Integrase_cat-core"/>
</dbReference>
<comment type="caution">
    <text evidence="3">The sequence shown here is derived from an EMBL/GenBank/DDBJ whole genome shotgun (WGS) entry which is preliminary data.</text>
</comment>
<name>A0ABQ4KQ29_9BACI</name>
<dbReference type="EMBL" id="BORB01000090">
    <property type="protein sequence ID" value="GIN59992.1"/>
    <property type="molecule type" value="Genomic_DNA"/>
</dbReference>
<evidence type="ECO:0000313" key="3">
    <source>
        <dbReference type="EMBL" id="GIN59992.1"/>
    </source>
</evidence>
<dbReference type="InterPro" id="IPR036397">
    <property type="entry name" value="RNaseH_sf"/>
</dbReference>